<dbReference type="Pfam" id="PF00136">
    <property type="entry name" value="DNA_pol_B"/>
    <property type="match status" value="1"/>
</dbReference>
<keyword evidence="11" id="KW-0378">Hydrolase</keyword>
<sequence length="1020" mass="115130">MSAHWSRPKVPNEVLEDKSMDLAFQMIDVDYIQEEEGVRIRLFGTTTDGQSICLSAKTYVPYFYMEAPKNHKTSNLSIYVNALNERLMQLGESQRRQYAPAGVTKFVLSVEEVRGKNLMHFQKEDQTLLKINVISPKVITACRSAFCQATNSSLTCFEANIDFETRFMADLNMVGCCWIQVLAKKYRIVHLSKKETLCQIEATTSIENMIVHPPEDPWDGIAPLRTMSFDIEVAGRPGIFPEAKQDPVIQIACVSKAEGAAEPFSRICFVLGGCNPVKGREIVSCKTEEELLKKFSDYFRTVDPDIVTGYNVQNFDIPYVLDRAKILKVEQYVSKFGRVRDQISKVREATLSSAQMGTRTNKITTIDGRIVFDVFQVIQREYKLRSYTLNNVSYHFLGEQKEDVAHQMITGLFNGSDQDRRRLAVYCLKDADLPLRLMEKLMLIINYIEMARVTGVPINFLIERGQQVKILSQLLRKTKTTGYFIPVIDKSGGGDDAGYKGATVLDPIEGFYNQPIATLDFASLYPSIMIAHNLCYSTLIQKPIPADFKIDEDYIVSPTNNMFVTKKQCKGLLPMILEDLLGARKKAKKDLKEATDPLKKMVLNGRQLALKISANSVYGFTGATNGKLPCVEISQSVTSFGRQMIDTTKDAVEEIYKKGEYGAPANAQVIYGDTDSVMVEFGCTEIAEAMRLGQHAAELISKKFPSPIKLEFEKVYCPYLLMNKKRYVGLYYTRPDKYDKIDAKGLENVRRDNCQLVGKVMNTVLDLLLVKRDPEAAMDHAKRVISDLLCNRIDLGLLIITKEFTKTGEKSNNRSAHVTLAERMRQRDPGSAPKLGDRIPYVIVDKGKKVAAYEKAEDPRYVLENKIPIDATYYLENQLLNPLCRVLDPITNNKAKEILLKGDHARVKAHAISKGGIGMFFKKVETCVSCKASIPTPTPGMPLCKHCEPKIGNIYTEKISQLKIAEHKFARLWTECQNCAGDFTNEVVCVSSDCPIFWLREKARTDLAEKREIVQKFDDK</sequence>
<dbReference type="GO" id="GO:0003677">
    <property type="term" value="F:DNA binding"/>
    <property type="evidence" value="ECO:0007669"/>
    <property type="project" value="UniProtKB-KW"/>
</dbReference>
<keyword evidence="18 20" id="KW-0539">Nucleus</keyword>
<evidence type="ECO:0000256" key="7">
    <source>
        <dbReference type="ARBA" id="ARBA00022705"/>
    </source>
</evidence>
<evidence type="ECO:0000256" key="15">
    <source>
        <dbReference type="ARBA" id="ARBA00023004"/>
    </source>
</evidence>
<evidence type="ECO:0000256" key="5">
    <source>
        <dbReference type="ARBA" id="ARBA00022679"/>
    </source>
</evidence>
<feature type="domain" description="DNA-directed DNA polymerase family B exonuclease" evidence="22">
    <location>
        <begin position="156"/>
        <end position="392"/>
    </location>
</feature>
<dbReference type="InterPro" id="IPR023211">
    <property type="entry name" value="DNA_pol_palm_dom_sf"/>
</dbReference>
<comment type="similarity">
    <text evidence="3 20">Belongs to the DNA polymerase type-B family.</text>
</comment>
<evidence type="ECO:0000256" key="11">
    <source>
        <dbReference type="ARBA" id="ARBA00022801"/>
    </source>
</evidence>
<dbReference type="InterPro" id="IPR006134">
    <property type="entry name" value="DNA-dir_DNA_pol_B_multi_dom"/>
</dbReference>
<dbReference type="GO" id="GO:0008270">
    <property type="term" value="F:zinc ion binding"/>
    <property type="evidence" value="ECO:0007669"/>
    <property type="project" value="UniProtKB-KW"/>
</dbReference>
<dbReference type="EC" id="2.7.7.7" evidence="20"/>
<evidence type="ECO:0000256" key="6">
    <source>
        <dbReference type="ARBA" id="ARBA00022695"/>
    </source>
</evidence>
<dbReference type="FunFam" id="1.10.287.690:FF:000001">
    <property type="entry name" value="DNA polymerase"/>
    <property type="match status" value="1"/>
</dbReference>
<evidence type="ECO:0000256" key="14">
    <source>
        <dbReference type="ARBA" id="ARBA00022932"/>
    </source>
</evidence>
<dbReference type="GO" id="GO:0051539">
    <property type="term" value="F:4 iron, 4 sulfur cluster binding"/>
    <property type="evidence" value="ECO:0007669"/>
    <property type="project" value="UniProtKB-KW"/>
</dbReference>
<dbReference type="GO" id="GO:0003887">
    <property type="term" value="F:DNA-directed DNA polymerase activity"/>
    <property type="evidence" value="ECO:0007669"/>
    <property type="project" value="UniProtKB-KW"/>
</dbReference>
<dbReference type="Proteomes" id="UP000659654">
    <property type="component" value="Unassembled WGS sequence"/>
</dbReference>
<evidence type="ECO:0000256" key="8">
    <source>
        <dbReference type="ARBA" id="ARBA00022722"/>
    </source>
</evidence>
<dbReference type="Pfam" id="PF14260">
    <property type="entry name" value="zf-C4pol"/>
    <property type="match status" value="1"/>
</dbReference>
<evidence type="ECO:0000256" key="17">
    <source>
        <dbReference type="ARBA" id="ARBA00023125"/>
    </source>
</evidence>
<dbReference type="EMBL" id="CAJFCV020000004">
    <property type="protein sequence ID" value="CAG9118414.1"/>
    <property type="molecule type" value="Genomic_DNA"/>
</dbReference>
<dbReference type="Gene3D" id="3.30.342.10">
    <property type="entry name" value="DNA Polymerase, chain B, domain 1"/>
    <property type="match status" value="1"/>
</dbReference>
<dbReference type="InterPro" id="IPR036397">
    <property type="entry name" value="RNaseH_sf"/>
</dbReference>
<keyword evidence="12 20" id="KW-0862">Zinc</keyword>
<dbReference type="OrthoDB" id="2414538at2759"/>
<feature type="domain" description="DNA-directed DNA polymerase family B multifunctional" evidence="21">
    <location>
        <begin position="456"/>
        <end position="890"/>
    </location>
</feature>
<dbReference type="FunFam" id="3.30.420.10:FF:000004">
    <property type="entry name" value="DNA polymerase"/>
    <property type="match status" value="1"/>
</dbReference>
<dbReference type="InterPro" id="IPR056435">
    <property type="entry name" value="DPOD/Z_N"/>
</dbReference>
<keyword evidence="4 20" id="KW-0004">4Fe-4S</keyword>
<reference evidence="25" key="1">
    <citation type="submission" date="2020-09" db="EMBL/GenBank/DDBJ databases">
        <authorList>
            <person name="Kikuchi T."/>
        </authorList>
    </citation>
    <scope>NUCLEOTIDE SEQUENCE</scope>
    <source>
        <strain evidence="25">Ka4C1</strain>
    </source>
</reference>
<evidence type="ECO:0000256" key="12">
    <source>
        <dbReference type="ARBA" id="ARBA00022833"/>
    </source>
</evidence>
<evidence type="ECO:0000259" key="22">
    <source>
        <dbReference type="Pfam" id="PF03104"/>
    </source>
</evidence>
<evidence type="ECO:0000313" key="26">
    <source>
        <dbReference type="Proteomes" id="UP000659654"/>
    </source>
</evidence>
<dbReference type="InterPro" id="IPR017964">
    <property type="entry name" value="DNA-dir_DNA_pol_B_CS"/>
</dbReference>
<dbReference type="InterPro" id="IPR006133">
    <property type="entry name" value="DNA-dir_DNA_pol_B_exonuc"/>
</dbReference>
<evidence type="ECO:0000256" key="20">
    <source>
        <dbReference type="RuleBase" id="RU000442"/>
    </source>
</evidence>
<keyword evidence="26" id="KW-1185">Reference proteome</keyword>
<dbReference type="InterPro" id="IPR042087">
    <property type="entry name" value="DNA_pol_B_thumb"/>
</dbReference>
<dbReference type="EMBL" id="CAJFDI010000004">
    <property type="protein sequence ID" value="CAD5228005.1"/>
    <property type="molecule type" value="Genomic_DNA"/>
</dbReference>
<accession>A0A7I8XJR6</accession>
<dbReference type="Gene3D" id="3.30.420.10">
    <property type="entry name" value="Ribonuclease H-like superfamily/Ribonuclease H"/>
    <property type="match status" value="1"/>
</dbReference>
<organism evidence="25 26">
    <name type="scientific">Bursaphelenchus xylophilus</name>
    <name type="common">Pinewood nematode worm</name>
    <name type="synonym">Aphelenchoides xylophilus</name>
    <dbReference type="NCBI Taxonomy" id="6326"/>
    <lineage>
        <taxon>Eukaryota</taxon>
        <taxon>Metazoa</taxon>
        <taxon>Ecdysozoa</taxon>
        <taxon>Nematoda</taxon>
        <taxon>Chromadorea</taxon>
        <taxon>Rhabditida</taxon>
        <taxon>Tylenchina</taxon>
        <taxon>Tylenchomorpha</taxon>
        <taxon>Aphelenchoidea</taxon>
        <taxon>Aphelenchoididae</taxon>
        <taxon>Bursaphelenchus</taxon>
    </lineage>
</organism>
<dbReference type="SUPFAM" id="SSF53098">
    <property type="entry name" value="Ribonuclease H-like"/>
    <property type="match status" value="1"/>
</dbReference>
<dbReference type="GO" id="GO:0000166">
    <property type="term" value="F:nucleotide binding"/>
    <property type="evidence" value="ECO:0007669"/>
    <property type="project" value="InterPro"/>
</dbReference>
<keyword evidence="10 20" id="KW-0863">Zinc-finger</keyword>
<dbReference type="AlphaFoldDB" id="A0A7I8XJR6"/>
<dbReference type="GO" id="GO:0043625">
    <property type="term" value="C:delta DNA polymerase complex"/>
    <property type="evidence" value="ECO:0007669"/>
    <property type="project" value="TreeGrafter"/>
</dbReference>
<dbReference type="SMART" id="SM00486">
    <property type="entry name" value="POLBc"/>
    <property type="match status" value="1"/>
</dbReference>
<dbReference type="Pfam" id="PF24055">
    <property type="entry name" value="POL3_N"/>
    <property type="match status" value="1"/>
</dbReference>
<dbReference type="InterPro" id="IPR025687">
    <property type="entry name" value="Znf-C4pol"/>
</dbReference>
<feature type="domain" description="DNA polymerase delta/zeta catalytic subunit N-terminal" evidence="24">
    <location>
        <begin position="59"/>
        <end position="139"/>
    </location>
</feature>
<dbReference type="GO" id="GO:0045004">
    <property type="term" value="P:DNA replication proofreading"/>
    <property type="evidence" value="ECO:0007669"/>
    <property type="project" value="TreeGrafter"/>
</dbReference>
<keyword evidence="6 20" id="KW-0548">Nucleotidyltransferase</keyword>
<dbReference type="Pfam" id="PF03104">
    <property type="entry name" value="DNA_pol_B_exo1"/>
    <property type="match status" value="1"/>
</dbReference>
<dbReference type="Gene3D" id="1.10.132.60">
    <property type="entry name" value="DNA polymerase family B, C-terminal domain"/>
    <property type="match status" value="1"/>
</dbReference>
<dbReference type="InterPro" id="IPR006172">
    <property type="entry name" value="DNA-dir_DNA_pol_B"/>
</dbReference>
<comment type="subcellular location">
    <subcellularLocation>
        <location evidence="2 20">Nucleus</location>
    </subcellularLocation>
</comment>
<evidence type="ECO:0000256" key="18">
    <source>
        <dbReference type="ARBA" id="ARBA00023242"/>
    </source>
</evidence>
<dbReference type="SMR" id="A0A7I8XJR6"/>
<dbReference type="NCBIfam" id="TIGR00592">
    <property type="entry name" value="pol2"/>
    <property type="match status" value="1"/>
</dbReference>
<dbReference type="InterPro" id="IPR050240">
    <property type="entry name" value="DNA_pol_type-B"/>
</dbReference>
<name>A0A7I8XJR6_BURXY</name>
<dbReference type="PANTHER" id="PTHR10322">
    <property type="entry name" value="DNA POLYMERASE CATALYTIC SUBUNIT"/>
    <property type="match status" value="1"/>
</dbReference>
<dbReference type="Proteomes" id="UP000582659">
    <property type="component" value="Unassembled WGS sequence"/>
</dbReference>
<keyword evidence="14 20" id="KW-0239">DNA-directed DNA polymerase</keyword>
<evidence type="ECO:0000256" key="2">
    <source>
        <dbReference type="ARBA" id="ARBA00004123"/>
    </source>
</evidence>
<dbReference type="GO" id="GO:0008296">
    <property type="term" value="F:3'-5'-DNA exonuclease activity"/>
    <property type="evidence" value="ECO:0007669"/>
    <property type="project" value="TreeGrafter"/>
</dbReference>
<dbReference type="GO" id="GO:0006297">
    <property type="term" value="P:nucleotide-excision repair, DNA gap filling"/>
    <property type="evidence" value="ECO:0007669"/>
    <property type="project" value="TreeGrafter"/>
</dbReference>
<comment type="caution">
    <text evidence="25">The sequence shown here is derived from an EMBL/GenBank/DDBJ whole genome shotgun (WGS) entry which is preliminary data.</text>
</comment>
<comment type="catalytic activity">
    <reaction evidence="19 20">
        <text>DNA(n) + a 2'-deoxyribonucleoside 5'-triphosphate = DNA(n+1) + diphosphate</text>
        <dbReference type="Rhea" id="RHEA:22508"/>
        <dbReference type="Rhea" id="RHEA-COMP:17339"/>
        <dbReference type="Rhea" id="RHEA-COMP:17340"/>
        <dbReference type="ChEBI" id="CHEBI:33019"/>
        <dbReference type="ChEBI" id="CHEBI:61560"/>
        <dbReference type="ChEBI" id="CHEBI:173112"/>
        <dbReference type="EC" id="2.7.7.7"/>
    </reaction>
</comment>
<evidence type="ECO:0000256" key="3">
    <source>
        <dbReference type="ARBA" id="ARBA00005755"/>
    </source>
</evidence>
<evidence type="ECO:0000259" key="24">
    <source>
        <dbReference type="Pfam" id="PF24055"/>
    </source>
</evidence>
<gene>
    <name evidence="25" type="ORF">BXYJ_LOCUS10228</name>
</gene>
<dbReference type="Gene3D" id="1.10.287.690">
    <property type="entry name" value="Helix hairpin bin"/>
    <property type="match status" value="1"/>
</dbReference>
<keyword evidence="5 20" id="KW-0808">Transferase</keyword>
<dbReference type="GO" id="GO:0006287">
    <property type="term" value="P:base-excision repair, gap-filling"/>
    <property type="evidence" value="ECO:0007669"/>
    <property type="project" value="TreeGrafter"/>
</dbReference>
<evidence type="ECO:0000256" key="13">
    <source>
        <dbReference type="ARBA" id="ARBA00022839"/>
    </source>
</evidence>
<evidence type="ECO:0000256" key="9">
    <source>
        <dbReference type="ARBA" id="ARBA00022723"/>
    </source>
</evidence>
<dbReference type="PANTHER" id="PTHR10322:SF23">
    <property type="entry name" value="DNA POLYMERASE DELTA CATALYTIC SUBUNIT"/>
    <property type="match status" value="1"/>
</dbReference>
<dbReference type="PRINTS" id="PR00106">
    <property type="entry name" value="DNAPOLB"/>
</dbReference>
<dbReference type="CDD" id="cd05533">
    <property type="entry name" value="POLBc_delta"/>
    <property type="match status" value="1"/>
</dbReference>
<dbReference type="SUPFAM" id="SSF56672">
    <property type="entry name" value="DNA/RNA polymerases"/>
    <property type="match status" value="1"/>
</dbReference>
<evidence type="ECO:0000256" key="19">
    <source>
        <dbReference type="ARBA" id="ARBA00049244"/>
    </source>
</evidence>
<keyword evidence="16 20" id="KW-0411">Iron-sulfur</keyword>
<protein>
    <recommendedName>
        <fullName evidence="20">DNA polymerase</fullName>
        <ecNumber evidence="20">2.7.7.7</ecNumber>
    </recommendedName>
</protein>
<proteinExistence type="inferred from homology"/>
<keyword evidence="15 20" id="KW-0408">Iron</keyword>
<evidence type="ECO:0000259" key="23">
    <source>
        <dbReference type="Pfam" id="PF14260"/>
    </source>
</evidence>
<keyword evidence="13" id="KW-0269">Exonuclease</keyword>
<dbReference type="CDD" id="cd05777">
    <property type="entry name" value="DNA_polB_delta_exo"/>
    <property type="match status" value="1"/>
</dbReference>
<evidence type="ECO:0000256" key="1">
    <source>
        <dbReference type="ARBA" id="ARBA00001966"/>
    </source>
</evidence>
<evidence type="ECO:0000256" key="4">
    <source>
        <dbReference type="ARBA" id="ARBA00022485"/>
    </source>
</evidence>
<keyword evidence="7 20" id="KW-0235">DNA replication</keyword>
<keyword evidence="8" id="KW-0540">Nuclease</keyword>
<keyword evidence="9 20" id="KW-0479">Metal-binding</keyword>
<dbReference type="Gene3D" id="3.90.1600.10">
    <property type="entry name" value="Palm domain of DNA polymerase"/>
    <property type="match status" value="1"/>
</dbReference>
<keyword evidence="17 20" id="KW-0238">DNA-binding</keyword>
<dbReference type="PROSITE" id="PS00116">
    <property type="entry name" value="DNA_POLYMERASE_B"/>
    <property type="match status" value="1"/>
</dbReference>
<evidence type="ECO:0000313" key="25">
    <source>
        <dbReference type="EMBL" id="CAD5228005.1"/>
    </source>
</evidence>
<evidence type="ECO:0000256" key="16">
    <source>
        <dbReference type="ARBA" id="ARBA00023014"/>
    </source>
</evidence>
<dbReference type="InterPro" id="IPR043502">
    <property type="entry name" value="DNA/RNA_pol_sf"/>
</dbReference>
<comment type="cofactor">
    <cofactor evidence="1 20">
        <name>[4Fe-4S] cluster</name>
        <dbReference type="ChEBI" id="CHEBI:49883"/>
    </cofactor>
</comment>
<evidence type="ECO:0000256" key="10">
    <source>
        <dbReference type="ARBA" id="ARBA00022771"/>
    </source>
</evidence>
<dbReference type="InterPro" id="IPR012337">
    <property type="entry name" value="RNaseH-like_sf"/>
</dbReference>
<feature type="domain" description="C4-type zinc-finger of DNA polymerase delta" evidence="23">
    <location>
        <begin position="927"/>
        <end position="1000"/>
    </location>
</feature>
<evidence type="ECO:0000259" key="21">
    <source>
        <dbReference type="Pfam" id="PF00136"/>
    </source>
</evidence>